<name>A0A918XNP1_9PROT</name>
<organism evidence="1 2">
    <name type="scientific">Thalassobaculum fulvum</name>
    <dbReference type="NCBI Taxonomy" id="1633335"/>
    <lineage>
        <taxon>Bacteria</taxon>
        <taxon>Pseudomonadati</taxon>
        <taxon>Pseudomonadota</taxon>
        <taxon>Alphaproteobacteria</taxon>
        <taxon>Rhodospirillales</taxon>
        <taxon>Thalassobaculaceae</taxon>
        <taxon>Thalassobaculum</taxon>
    </lineage>
</organism>
<sequence length="165" mass="18559">MAMDSPHSWNKPGKVYDGPDAILARVAAFRARTLPKPEWDHFAHLTIGHHYVATYGAEEALERLRNDISRYNEACGVPNSDTRGYHETITAFYVRSIARYLAQVPASMPLLDQVHGLLNDALGSKAIAFDFWSKERLLSTEARRAWLAPDLKPIDALEAWVREAA</sequence>
<dbReference type="EMBL" id="BMZS01000002">
    <property type="protein sequence ID" value="GHD42649.1"/>
    <property type="molecule type" value="Genomic_DNA"/>
</dbReference>
<proteinExistence type="predicted"/>
<dbReference type="AlphaFoldDB" id="A0A918XNP1"/>
<reference evidence="1" key="2">
    <citation type="submission" date="2020-09" db="EMBL/GenBank/DDBJ databases">
        <authorList>
            <person name="Sun Q."/>
            <person name="Kim S."/>
        </authorList>
    </citation>
    <scope>NUCLEOTIDE SEQUENCE</scope>
    <source>
        <strain evidence="1">KCTC 42651</strain>
    </source>
</reference>
<reference evidence="1" key="1">
    <citation type="journal article" date="2014" name="Int. J. Syst. Evol. Microbiol.">
        <title>Complete genome sequence of Corynebacterium casei LMG S-19264T (=DSM 44701T), isolated from a smear-ripened cheese.</title>
        <authorList>
            <consortium name="US DOE Joint Genome Institute (JGI-PGF)"/>
            <person name="Walter F."/>
            <person name="Albersmeier A."/>
            <person name="Kalinowski J."/>
            <person name="Ruckert C."/>
        </authorList>
    </citation>
    <scope>NUCLEOTIDE SEQUENCE</scope>
    <source>
        <strain evidence="1">KCTC 42651</strain>
    </source>
</reference>
<evidence type="ECO:0000313" key="2">
    <source>
        <dbReference type="Proteomes" id="UP000630353"/>
    </source>
</evidence>
<gene>
    <name evidence="1" type="ORF">GCM10017083_07900</name>
</gene>
<protein>
    <submittedName>
        <fullName evidence="1">Uncharacterized protein</fullName>
    </submittedName>
</protein>
<evidence type="ECO:0000313" key="1">
    <source>
        <dbReference type="EMBL" id="GHD42649.1"/>
    </source>
</evidence>
<comment type="caution">
    <text evidence="1">The sequence shown here is derived from an EMBL/GenBank/DDBJ whole genome shotgun (WGS) entry which is preliminary data.</text>
</comment>
<keyword evidence="2" id="KW-1185">Reference proteome</keyword>
<dbReference type="RefSeq" id="WP_229836328.1">
    <property type="nucleotide sequence ID" value="NZ_BMZS01000002.1"/>
</dbReference>
<accession>A0A918XNP1</accession>
<dbReference type="Proteomes" id="UP000630353">
    <property type="component" value="Unassembled WGS sequence"/>
</dbReference>